<dbReference type="PANTHER" id="PTHR33559:SF1">
    <property type="entry name" value="PROTEASOME ASSEMBLY CHAPERONE 4"/>
    <property type="match status" value="1"/>
</dbReference>
<feature type="non-terminal residue" evidence="1">
    <location>
        <position position="1"/>
    </location>
</feature>
<organism evidence="1">
    <name type="scientific">Tabanus bromius</name>
    <name type="common">Band-eyed brown horse fly</name>
    <dbReference type="NCBI Taxonomy" id="304241"/>
    <lineage>
        <taxon>Eukaryota</taxon>
        <taxon>Metazoa</taxon>
        <taxon>Ecdysozoa</taxon>
        <taxon>Arthropoda</taxon>
        <taxon>Hexapoda</taxon>
        <taxon>Insecta</taxon>
        <taxon>Pterygota</taxon>
        <taxon>Neoptera</taxon>
        <taxon>Endopterygota</taxon>
        <taxon>Diptera</taxon>
        <taxon>Brachycera</taxon>
        <taxon>Tabanomorpha</taxon>
        <taxon>Tabanoidea</taxon>
        <taxon>Tabanidae</taxon>
        <taxon>Tabanus</taxon>
    </lineage>
</organism>
<dbReference type="EMBL" id="GDAI01002169">
    <property type="protein sequence ID" value="JAI15434.1"/>
    <property type="molecule type" value="mRNA"/>
</dbReference>
<protein>
    <submittedName>
        <fullName evidence="1">Uncharacterized protein</fullName>
    </submittedName>
</protein>
<feature type="non-terminal residue" evidence="1">
    <location>
        <position position="106"/>
    </location>
</feature>
<dbReference type="AlphaFoldDB" id="A0A0K8TM50"/>
<proteinExistence type="evidence at transcript level"/>
<name>A0A0K8TM50_TABBR</name>
<dbReference type="GO" id="GO:0043248">
    <property type="term" value="P:proteasome assembly"/>
    <property type="evidence" value="ECO:0007669"/>
    <property type="project" value="InterPro"/>
</dbReference>
<dbReference type="InterPro" id="IPR032157">
    <property type="entry name" value="PAC4"/>
</dbReference>
<dbReference type="Pfam" id="PF16093">
    <property type="entry name" value="PAC4"/>
    <property type="match status" value="1"/>
</dbReference>
<sequence length="106" mass="12317">SFSSHTLHIEIPEWGKYVLRVLKMENSILIYIADEENESFDELSVAMQLQNDEIVSTTILGDPVGFSSQELAEKLTKRLKKQVYVSCQIPMNQYLTPLFQKKFFEK</sequence>
<reference evidence="1" key="1">
    <citation type="journal article" date="2015" name="Insect Biochem. Mol. Biol.">
        <title>An insight into the sialome of the horse fly, Tabanus bromius.</title>
        <authorList>
            <person name="Ribeiro J.M."/>
            <person name="Kazimirova M."/>
            <person name="Takac P."/>
            <person name="Andersen J.F."/>
            <person name="Francischetti I.M."/>
        </authorList>
    </citation>
    <scope>NUCLEOTIDE SEQUENCE</scope>
</reference>
<dbReference type="PANTHER" id="PTHR33559">
    <property type="entry name" value="PROTEASOME ASSEMBLY CHAPERONE 4"/>
    <property type="match status" value="1"/>
</dbReference>
<evidence type="ECO:0000313" key="1">
    <source>
        <dbReference type="EMBL" id="JAI15434.1"/>
    </source>
</evidence>
<accession>A0A0K8TM50</accession>